<protein>
    <submittedName>
        <fullName evidence="1">Uncharacterized protein</fullName>
    </submittedName>
</protein>
<name>A0ABY5DFB6_9ACTN</name>
<gene>
    <name evidence="1" type="ORF">NE857_09375</name>
</gene>
<evidence type="ECO:0000313" key="2">
    <source>
        <dbReference type="Proteomes" id="UP001055940"/>
    </source>
</evidence>
<organism evidence="1 2">
    <name type="scientific">Nocardiopsis exhalans</name>
    <dbReference type="NCBI Taxonomy" id="163604"/>
    <lineage>
        <taxon>Bacteria</taxon>
        <taxon>Bacillati</taxon>
        <taxon>Actinomycetota</taxon>
        <taxon>Actinomycetes</taxon>
        <taxon>Streptosporangiales</taxon>
        <taxon>Nocardiopsidaceae</taxon>
        <taxon>Nocardiopsis</taxon>
    </lineage>
</organism>
<accession>A0ABY5DFB6</accession>
<dbReference type="RefSeq" id="WP_254420631.1">
    <property type="nucleotide sequence ID" value="NZ_BAAAJB010000058.1"/>
</dbReference>
<reference evidence="1" key="1">
    <citation type="submission" date="2022-06" db="EMBL/GenBank/DDBJ databases">
        <authorList>
            <person name="Ping M."/>
        </authorList>
    </citation>
    <scope>NUCLEOTIDE SEQUENCE</scope>
    <source>
        <strain evidence="1">JCM11759T</strain>
    </source>
</reference>
<sequence>MSTALLQVTTFDDLAAEYAPTAFVLVPGCPRWPTYLECPECGEALGEDAAFHTAWISEAIGDALEDLLSQHAEERRSCGRELYAEA</sequence>
<evidence type="ECO:0000313" key="1">
    <source>
        <dbReference type="EMBL" id="USY21792.1"/>
    </source>
</evidence>
<dbReference type="Proteomes" id="UP001055940">
    <property type="component" value="Chromosome"/>
</dbReference>
<proteinExistence type="predicted"/>
<keyword evidence="2" id="KW-1185">Reference proteome</keyword>
<dbReference type="EMBL" id="CP099837">
    <property type="protein sequence ID" value="USY21792.1"/>
    <property type="molecule type" value="Genomic_DNA"/>
</dbReference>